<feature type="transmembrane region" description="Helical" evidence="1">
    <location>
        <begin position="261"/>
        <end position="280"/>
    </location>
</feature>
<feature type="transmembrane region" description="Helical" evidence="1">
    <location>
        <begin position="312"/>
        <end position="333"/>
    </location>
</feature>
<proteinExistence type="predicted"/>
<sequence length="336" mass="39242">MMTLRQIHKTMATSKYMLFVAIVISFLFWMVSSFLLPELSEKEISYSVWKTIREFCFPAWTSKFFCFILYCIIGYFLSVFNNRFGLIQMRVTIPVSLFFLILSICPGTYFLYAGNVVTVLFLFSVYYVLESYQQYHRSARYLFHAGLYTGLGSLLYPQLTYFIPVLLIGAYSFRSLTARGFFALLIGWGVPYWFLFGYAFPAHKMNLFYQPFIELVNFQPIGFKFQLWEQVMLGFIFILCIVSSVHSYVTSYRDKIRTRVFLRFFMVLNACVFLFIILQPAQCVNLLPLLLVGTSILAGHLFVLSNSETADTFFITSIIAIFALFYFNIWMLLSTF</sequence>
<feature type="transmembrane region" description="Helical" evidence="1">
    <location>
        <begin position="141"/>
        <end position="168"/>
    </location>
</feature>
<feature type="transmembrane region" description="Helical" evidence="1">
    <location>
        <begin position="231"/>
        <end position="249"/>
    </location>
</feature>
<feature type="transmembrane region" description="Helical" evidence="1">
    <location>
        <begin position="84"/>
        <end position="104"/>
    </location>
</feature>
<dbReference type="AlphaFoldDB" id="A0A5J4SJS1"/>
<keyword evidence="1" id="KW-1133">Transmembrane helix</keyword>
<accession>A0A5J4SJS1</accession>
<organism evidence="2">
    <name type="scientific">termite gut metagenome</name>
    <dbReference type="NCBI Taxonomy" id="433724"/>
    <lineage>
        <taxon>unclassified sequences</taxon>
        <taxon>metagenomes</taxon>
        <taxon>organismal metagenomes</taxon>
    </lineage>
</organism>
<evidence type="ECO:0000313" key="2">
    <source>
        <dbReference type="EMBL" id="KAA6346379.1"/>
    </source>
</evidence>
<protein>
    <recommendedName>
        <fullName evidence="3">Transmembrane protein</fullName>
    </recommendedName>
</protein>
<dbReference type="EMBL" id="SNRY01000132">
    <property type="protein sequence ID" value="KAA6346379.1"/>
    <property type="molecule type" value="Genomic_DNA"/>
</dbReference>
<keyword evidence="1" id="KW-0472">Membrane</keyword>
<feature type="transmembrane region" description="Helical" evidence="1">
    <location>
        <begin position="180"/>
        <end position="200"/>
    </location>
</feature>
<feature type="transmembrane region" description="Helical" evidence="1">
    <location>
        <begin position="286"/>
        <end position="305"/>
    </location>
</feature>
<reference evidence="2" key="1">
    <citation type="submission" date="2019-03" db="EMBL/GenBank/DDBJ databases">
        <title>Single cell metagenomics reveals metabolic interactions within the superorganism composed of flagellate Streblomastix strix and complex community of Bacteroidetes bacteria on its surface.</title>
        <authorList>
            <person name="Treitli S.C."/>
            <person name="Kolisko M."/>
            <person name="Husnik F."/>
            <person name="Keeling P."/>
            <person name="Hampl V."/>
        </authorList>
    </citation>
    <scope>NUCLEOTIDE SEQUENCE</scope>
    <source>
        <strain evidence="2">STM</strain>
    </source>
</reference>
<evidence type="ECO:0008006" key="3">
    <source>
        <dbReference type="Google" id="ProtNLM"/>
    </source>
</evidence>
<evidence type="ECO:0000256" key="1">
    <source>
        <dbReference type="SAM" id="Phobius"/>
    </source>
</evidence>
<gene>
    <name evidence="2" type="ORF">EZS27_006096</name>
</gene>
<comment type="caution">
    <text evidence="2">The sequence shown here is derived from an EMBL/GenBank/DDBJ whole genome shotgun (WGS) entry which is preliminary data.</text>
</comment>
<keyword evidence="1" id="KW-0812">Transmembrane</keyword>
<feature type="transmembrane region" description="Helical" evidence="1">
    <location>
        <begin position="57"/>
        <end position="77"/>
    </location>
</feature>
<name>A0A5J4SJS1_9ZZZZ</name>